<dbReference type="Proteomes" id="UP000184447">
    <property type="component" value="Unassembled WGS sequence"/>
</dbReference>
<feature type="transmembrane region" description="Helical" evidence="7">
    <location>
        <begin position="25"/>
        <end position="44"/>
    </location>
</feature>
<feature type="transmembrane region" description="Helical" evidence="7">
    <location>
        <begin position="183"/>
        <end position="201"/>
    </location>
</feature>
<dbReference type="SUPFAM" id="SSF161098">
    <property type="entry name" value="MetI-like"/>
    <property type="match status" value="1"/>
</dbReference>
<feature type="transmembrane region" description="Helical" evidence="7">
    <location>
        <begin position="90"/>
        <end position="111"/>
    </location>
</feature>
<dbReference type="AlphaFoldDB" id="A0A1M5WAX1"/>
<reference evidence="9 10" key="1">
    <citation type="submission" date="2016-11" db="EMBL/GenBank/DDBJ databases">
        <authorList>
            <person name="Jaros S."/>
            <person name="Januszkiewicz K."/>
            <person name="Wedrychowicz H."/>
        </authorList>
    </citation>
    <scope>NUCLEOTIDE SEQUENCE [LARGE SCALE GENOMIC DNA]</scope>
    <source>
        <strain evidence="9 10">DSM 8605</strain>
    </source>
</reference>
<keyword evidence="10" id="KW-1185">Reference proteome</keyword>
<dbReference type="GO" id="GO:0005886">
    <property type="term" value="C:plasma membrane"/>
    <property type="evidence" value="ECO:0007669"/>
    <property type="project" value="UniProtKB-SubCell"/>
</dbReference>
<dbReference type="EMBL" id="FQXM01000016">
    <property type="protein sequence ID" value="SHH84373.1"/>
    <property type="molecule type" value="Genomic_DNA"/>
</dbReference>
<dbReference type="CDD" id="cd06261">
    <property type="entry name" value="TM_PBP2"/>
    <property type="match status" value="1"/>
</dbReference>
<keyword evidence="3" id="KW-1003">Cell membrane</keyword>
<protein>
    <submittedName>
        <fullName evidence="9">Carbohydrate ABC transporter membrane protein 1, CUT1 family (TC 3.A.1.1.-)</fullName>
    </submittedName>
</protein>
<name>A0A1M5WAX1_9CLOT</name>
<evidence type="ECO:0000256" key="4">
    <source>
        <dbReference type="ARBA" id="ARBA00022692"/>
    </source>
</evidence>
<dbReference type="PANTHER" id="PTHR43227">
    <property type="entry name" value="BLL4140 PROTEIN"/>
    <property type="match status" value="1"/>
</dbReference>
<evidence type="ECO:0000256" key="3">
    <source>
        <dbReference type="ARBA" id="ARBA00022475"/>
    </source>
</evidence>
<dbReference type="InterPro" id="IPR000515">
    <property type="entry name" value="MetI-like"/>
</dbReference>
<dbReference type="STRING" id="1121316.SAMN02745207_02758"/>
<feature type="transmembrane region" description="Helical" evidence="7">
    <location>
        <begin position="221"/>
        <end position="244"/>
    </location>
</feature>
<accession>A0A1M5WAX1</accession>
<evidence type="ECO:0000313" key="10">
    <source>
        <dbReference type="Proteomes" id="UP000184447"/>
    </source>
</evidence>
<keyword evidence="4 7" id="KW-0812">Transmembrane</keyword>
<dbReference type="InterPro" id="IPR035906">
    <property type="entry name" value="MetI-like_sf"/>
</dbReference>
<dbReference type="Pfam" id="PF00528">
    <property type="entry name" value="BPD_transp_1"/>
    <property type="match status" value="1"/>
</dbReference>
<dbReference type="InterPro" id="IPR050809">
    <property type="entry name" value="UgpAE/MalFG_permease"/>
</dbReference>
<evidence type="ECO:0000313" key="9">
    <source>
        <dbReference type="EMBL" id="SHH84373.1"/>
    </source>
</evidence>
<feature type="transmembrane region" description="Helical" evidence="7">
    <location>
        <begin position="132"/>
        <end position="153"/>
    </location>
</feature>
<evidence type="ECO:0000256" key="5">
    <source>
        <dbReference type="ARBA" id="ARBA00022989"/>
    </source>
</evidence>
<evidence type="ECO:0000256" key="1">
    <source>
        <dbReference type="ARBA" id="ARBA00004651"/>
    </source>
</evidence>
<dbReference type="GO" id="GO:0055085">
    <property type="term" value="P:transmembrane transport"/>
    <property type="evidence" value="ECO:0007669"/>
    <property type="project" value="InterPro"/>
</dbReference>
<feature type="transmembrane region" description="Helical" evidence="7">
    <location>
        <begin position="280"/>
        <end position="299"/>
    </location>
</feature>
<evidence type="ECO:0000256" key="7">
    <source>
        <dbReference type="RuleBase" id="RU363032"/>
    </source>
</evidence>
<dbReference type="RefSeq" id="WP_341465354.1">
    <property type="nucleotide sequence ID" value="NZ_FQXM01000016.1"/>
</dbReference>
<evidence type="ECO:0000256" key="2">
    <source>
        <dbReference type="ARBA" id="ARBA00022448"/>
    </source>
</evidence>
<proteinExistence type="inferred from homology"/>
<organism evidence="9 10">
    <name type="scientific">Clostridium grantii DSM 8605</name>
    <dbReference type="NCBI Taxonomy" id="1121316"/>
    <lineage>
        <taxon>Bacteria</taxon>
        <taxon>Bacillati</taxon>
        <taxon>Bacillota</taxon>
        <taxon>Clostridia</taxon>
        <taxon>Eubacteriales</taxon>
        <taxon>Clostridiaceae</taxon>
        <taxon>Clostridium</taxon>
    </lineage>
</organism>
<keyword evidence="5 7" id="KW-1133">Transmembrane helix</keyword>
<dbReference type="Gene3D" id="1.10.3720.10">
    <property type="entry name" value="MetI-like"/>
    <property type="match status" value="1"/>
</dbReference>
<dbReference type="PROSITE" id="PS50928">
    <property type="entry name" value="ABC_TM1"/>
    <property type="match status" value="1"/>
</dbReference>
<comment type="subcellular location">
    <subcellularLocation>
        <location evidence="1 7">Cell membrane</location>
        <topology evidence="1 7">Multi-pass membrane protein</topology>
    </subcellularLocation>
</comment>
<dbReference type="PANTHER" id="PTHR43227:SF11">
    <property type="entry name" value="BLL4140 PROTEIN"/>
    <property type="match status" value="1"/>
</dbReference>
<evidence type="ECO:0000259" key="8">
    <source>
        <dbReference type="PROSITE" id="PS50928"/>
    </source>
</evidence>
<comment type="similarity">
    <text evidence="7">Belongs to the binding-protein-dependent transport system permease family.</text>
</comment>
<keyword evidence="6 7" id="KW-0472">Membrane</keyword>
<sequence>MKTKNEVGIVDNKRTILKKAFKRDYFLYMLLILPAIYFLVFKYIPMYGIILAFRKFVQGQSAFGVEWVGFRYFKLFLTDKTFWNIFKNTVLLSLMNLVIGFPLPIIFALLLNEIHNNAFKKVVQTVSYLPKFLSTVIVVAMINILLSPSTGIINDIIAKFGNKPIFFLNEIEWFRTIYISSDIWQFMGWNAILYIASLASVDTQLYEAAVVDGANKWKQMIHVTIPGIMPTIVITFILAVGYMLSAGFEKILLLYTPSTYQVADVIQTFVYRVGLVGNNFSYATAIGLFQALISLTLLWTTNHFASKYTDYSLW</sequence>
<gene>
    <name evidence="9" type="ORF">SAMN02745207_02758</name>
</gene>
<feature type="domain" description="ABC transmembrane type-1" evidence="8">
    <location>
        <begin position="86"/>
        <end position="301"/>
    </location>
</feature>
<keyword evidence="2 7" id="KW-0813">Transport</keyword>
<evidence type="ECO:0000256" key="6">
    <source>
        <dbReference type="ARBA" id="ARBA00023136"/>
    </source>
</evidence>